<dbReference type="PANTHER" id="PTHR46018:SF2">
    <property type="entry name" value="ZINC PHOSPHODIESTERASE ELAC PROTEIN 1"/>
    <property type="match status" value="1"/>
</dbReference>
<dbReference type="SMART" id="SM00849">
    <property type="entry name" value="Lactamase_B"/>
    <property type="match status" value="1"/>
</dbReference>
<dbReference type="AlphaFoldDB" id="A0A975IVL9"/>
<evidence type="ECO:0000256" key="1">
    <source>
        <dbReference type="ARBA" id="ARBA00022801"/>
    </source>
</evidence>
<dbReference type="Proteomes" id="UP000676409">
    <property type="component" value="Chromosome"/>
</dbReference>
<keyword evidence="4" id="KW-1185">Reference proteome</keyword>
<dbReference type="CDD" id="cd07719">
    <property type="entry name" value="arylsulfatase_AtsA-like_MBL-fold"/>
    <property type="match status" value="1"/>
</dbReference>
<gene>
    <name evidence="3" type="ORF">KCG34_20800</name>
</gene>
<protein>
    <submittedName>
        <fullName evidence="3">MBL fold metallo-hydrolase</fullName>
    </submittedName>
</protein>
<dbReference type="GO" id="GO:0042781">
    <property type="term" value="F:3'-tRNA processing endoribonuclease activity"/>
    <property type="evidence" value="ECO:0007669"/>
    <property type="project" value="TreeGrafter"/>
</dbReference>
<dbReference type="InterPro" id="IPR001279">
    <property type="entry name" value="Metallo-B-lactamas"/>
</dbReference>
<dbReference type="RefSeq" id="WP_211937518.1">
    <property type="nucleotide sequence ID" value="NZ_CP073078.1"/>
</dbReference>
<dbReference type="SUPFAM" id="SSF56281">
    <property type="entry name" value="Metallo-hydrolase/oxidoreductase"/>
    <property type="match status" value="1"/>
</dbReference>
<name>A0A975IVL9_9CAUL</name>
<proteinExistence type="predicted"/>
<dbReference type="Pfam" id="PF12706">
    <property type="entry name" value="Lactamase_B_2"/>
    <property type="match status" value="1"/>
</dbReference>
<accession>A0A975IVL9</accession>
<sequence length="362" mass="38363">MRRVSGWLVVLGVVAVIGAGVWLARGAAALRLMARVYDQALAQDPLQSLPDGLHVGLCGTGSPMADPARAGPCTVVVAGRRMFVVDSGPGSVRNLTLMNLPPARAEAAFLTHFHSDHIGDLGELMLQHWAGGAAGAPLPVYGPTGVDQVVGGFMAAYGLDRGYRIAHHGPKVVPPPGFGGAPHAFPMNKTAVDVTLIDDADLKVVAFPVDHGPVDPAVGYLFAYKGRRVVVSGDTAPSARLEAEARGADLLVHEGLQPRLVEMQRQAALRHGRTNLAAILHDILSYHTTPEQAAGIAERDHVRMLVFTHVIPPLPIKALEGPFLGDAPKIYHGPIRVGHDGDFFSLPPGGTEIRQTSRLLLR</sequence>
<dbReference type="PANTHER" id="PTHR46018">
    <property type="entry name" value="ZINC PHOSPHODIESTERASE ELAC PROTEIN 1"/>
    <property type="match status" value="1"/>
</dbReference>
<dbReference type="InterPro" id="IPR044094">
    <property type="entry name" value="AtsA-like_MBL-fold"/>
</dbReference>
<dbReference type="EMBL" id="CP073078">
    <property type="protein sequence ID" value="QUD87466.1"/>
    <property type="molecule type" value="Genomic_DNA"/>
</dbReference>
<evidence type="ECO:0000259" key="2">
    <source>
        <dbReference type="SMART" id="SM00849"/>
    </source>
</evidence>
<dbReference type="Gene3D" id="3.60.15.10">
    <property type="entry name" value="Ribonuclease Z/Hydroxyacylglutathione hydrolase-like"/>
    <property type="match status" value="1"/>
</dbReference>
<dbReference type="InterPro" id="IPR036866">
    <property type="entry name" value="RibonucZ/Hydroxyglut_hydro"/>
</dbReference>
<dbReference type="KEGG" id="caul:KCG34_20800"/>
<organism evidence="3 4">
    <name type="scientific">Phenylobacterium montanum</name>
    <dbReference type="NCBI Taxonomy" id="2823693"/>
    <lineage>
        <taxon>Bacteria</taxon>
        <taxon>Pseudomonadati</taxon>
        <taxon>Pseudomonadota</taxon>
        <taxon>Alphaproteobacteria</taxon>
        <taxon>Caulobacterales</taxon>
        <taxon>Caulobacteraceae</taxon>
        <taxon>Phenylobacterium</taxon>
    </lineage>
</organism>
<evidence type="ECO:0000313" key="4">
    <source>
        <dbReference type="Proteomes" id="UP000676409"/>
    </source>
</evidence>
<evidence type="ECO:0000313" key="3">
    <source>
        <dbReference type="EMBL" id="QUD87466.1"/>
    </source>
</evidence>
<reference evidence="3" key="1">
    <citation type="submission" date="2021-04" db="EMBL/GenBank/DDBJ databases">
        <title>The complete genome sequence of Caulobacter sp. S6.</title>
        <authorList>
            <person name="Tang Y."/>
            <person name="Ouyang W."/>
            <person name="Liu Q."/>
            <person name="Huang B."/>
            <person name="Guo Z."/>
            <person name="Lei P."/>
        </authorList>
    </citation>
    <scope>NUCLEOTIDE SEQUENCE</scope>
    <source>
        <strain evidence="3">S6</strain>
    </source>
</reference>
<feature type="domain" description="Metallo-beta-lactamase" evidence="2">
    <location>
        <begin position="70"/>
        <end position="287"/>
    </location>
</feature>
<keyword evidence="1" id="KW-0378">Hydrolase</keyword>